<dbReference type="GO" id="GO:0016020">
    <property type="term" value="C:membrane"/>
    <property type="evidence" value="ECO:0007669"/>
    <property type="project" value="UniProtKB-SubCell"/>
</dbReference>
<feature type="binding site" description="covalent" evidence="8">
    <location>
        <position position="184"/>
    </location>
    <ligand>
        <name>heme c</name>
        <dbReference type="ChEBI" id="CHEBI:61717"/>
    </ligand>
</feature>
<dbReference type="InterPro" id="IPR036909">
    <property type="entry name" value="Cyt_c-like_dom_sf"/>
</dbReference>
<dbReference type="SUPFAM" id="SSF46626">
    <property type="entry name" value="Cytochrome c"/>
    <property type="match status" value="1"/>
</dbReference>
<evidence type="ECO:0000256" key="2">
    <source>
        <dbReference type="ARBA" id="ARBA00022617"/>
    </source>
</evidence>
<dbReference type="PROSITE" id="PS51007">
    <property type="entry name" value="CYTC"/>
    <property type="match status" value="1"/>
</dbReference>
<feature type="binding site" description="covalent" evidence="8">
    <location>
        <position position="61"/>
    </location>
    <ligand>
        <name>heme c</name>
        <dbReference type="ChEBI" id="CHEBI:61717"/>
    </ligand>
</feature>
<dbReference type="Gene3D" id="1.10.760.10">
    <property type="entry name" value="Cytochrome c-like domain"/>
    <property type="match status" value="1"/>
</dbReference>
<evidence type="ECO:0000256" key="3">
    <source>
        <dbReference type="ARBA" id="ARBA00022692"/>
    </source>
</evidence>
<evidence type="ECO:0000256" key="9">
    <source>
        <dbReference type="SAM" id="Phobius"/>
    </source>
</evidence>
<keyword evidence="2 8" id="KW-0349">Heme</keyword>
<feature type="domain" description="Cytochrome c" evidence="11">
    <location>
        <begin position="48"/>
        <end position="218"/>
    </location>
</feature>
<evidence type="ECO:0000256" key="6">
    <source>
        <dbReference type="ARBA" id="ARBA00023004"/>
    </source>
</evidence>
<feature type="signal peptide" evidence="10">
    <location>
        <begin position="1"/>
        <end position="25"/>
    </location>
</feature>
<keyword evidence="7 9" id="KW-0472">Membrane</keyword>
<protein>
    <submittedName>
        <fullName evidence="12">Cytochrome c1</fullName>
    </submittedName>
</protein>
<gene>
    <name evidence="12" type="ORF">HYS17_10065</name>
</gene>
<evidence type="ECO:0000259" key="11">
    <source>
        <dbReference type="PROSITE" id="PS51007"/>
    </source>
</evidence>
<keyword evidence="6 8" id="KW-0408">Iron</keyword>
<evidence type="ECO:0000256" key="1">
    <source>
        <dbReference type="ARBA" id="ARBA00004370"/>
    </source>
</evidence>
<evidence type="ECO:0000256" key="8">
    <source>
        <dbReference type="PIRSR" id="PIRSR602326-1"/>
    </source>
</evidence>
<keyword evidence="10" id="KW-0732">Signal</keyword>
<dbReference type="PANTHER" id="PTHR10266:SF3">
    <property type="entry name" value="CYTOCHROME C1, HEME PROTEIN, MITOCHONDRIAL"/>
    <property type="match status" value="1"/>
</dbReference>
<dbReference type="Pfam" id="PF02167">
    <property type="entry name" value="Cytochrom_C1"/>
    <property type="match status" value="1"/>
</dbReference>
<accession>A0A7T5R1J4</accession>
<organism evidence="12 13">
    <name type="scientific">Micavibrio aeruginosavorus</name>
    <dbReference type="NCBI Taxonomy" id="349221"/>
    <lineage>
        <taxon>Bacteria</taxon>
        <taxon>Pseudomonadati</taxon>
        <taxon>Bdellovibrionota</taxon>
        <taxon>Bdellovibrionia</taxon>
        <taxon>Bdellovibrionales</taxon>
        <taxon>Pseudobdellovibrionaceae</taxon>
        <taxon>Micavibrio</taxon>
    </lineage>
</organism>
<reference evidence="12 13" key="1">
    <citation type="submission" date="2020-07" db="EMBL/GenBank/DDBJ databases">
        <title>Huge and variable diversity of episymbiotic CPR bacteria and DPANN archaea in groundwater ecosystems.</title>
        <authorList>
            <person name="He C.Y."/>
            <person name="Keren R."/>
            <person name="Whittaker M."/>
            <person name="Farag I.F."/>
            <person name="Doudna J."/>
            <person name="Cate J.H.D."/>
            <person name="Banfield J.F."/>
        </authorList>
    </citation>
    <scope>NUCLEOTIDE SEQUENCE [LARGE SCALE GENOMIC DNA]</scope>
    <source>
        <strain evidence="12">NC_groundwater_70_Ag_B-0.1um_54_66</strain>
    </source>
</reference>
<feature type="binding site" description="covalent" evidence="8">
    <location>
        <position position="65"/>
    </location>
    <ligand>
        <name>heme c</name>
        <dbReference type="ChEBI" id="CHEBI:61717"/>
    </ligand>
</feature>
<feature type="chain" id="PRO_5032593899" evidence="10">
    <location>
        <begin position="26"/>
        <end position="255"/>
    </location>
</feature>
<dbReference type="PRINTS" id="PR00603">
    <property type="entry name" value="CYTOCHROMEC1"/>
</dbReference>
<keyword evidence="5 9" id="KW-1133">Transmembrane helix</keyword>
<dbReference type="GO" id="GO:0046872">
    <property type="term" value="F:metal ion binding"/>
    <property type="evidence" value="ECO:0007669"/>
    <property type="project" value="UniProtKB-KW"/>
</dbReference>
<evidence type="ECO:0000256" key="7">
    <source>
        <dbReference type="ARBA" id="ARBA00023136"/>
    </source>
</evidence>
<dbReference type="PANTHER" id="PTHR10266">
    <property type="entry name" value="CYTOCHROME C1"/>
    <property type="match status" value="1"/>
</dbReference>
<dbReference type="InterPro" id="IPR009056">
    <property type="entry name" value="Cyt_c-like_dom"/>
</dbReference>
<feature type="transmembrane region" description="Helical" evidence="9">
    <location>
        <begin position="228"/>
        <end position="246"/>
    </location>
</feature>
<dbReference type="Gene3D" id="1.20.5.100">
    <property type="entry name" value="Cytochrome c1, transmembrane anchor, C-terminal"/>
    <property type="match status" value="1"/>
</dbReference>
<evidence type="ECO:0000256" key="10">
    <source>
        <dbReference type="SAM" id="SignalP"/>
    </source>
</evidence>
<keyword evidence="4 8" id="KW-0479">Metal-binding</keyword>
<name>A0A7T5R1J4_9BACT</name>
<evidence type="ECO:0000256" key="4">
    <source>
        <dbReference type="ARBA" id="ARBA00022723"/>
    </source>
</evidence>
<comment type="cofactor">
    <cofactor evidence="8">
        <name>heme c</name>
        <dbReference type="ChEBI" id="CHEBI:61717"/>
    </cofactor>
    <text evidence="8">Binds 1 heme c group covalently per subunit.</text>
</comment>
<dbReference type="GO" id="GO:0020037">
    <property type="term" value="F:heme binding"/>
    <property type="evidence" value="ECO:0007669"/>
    <property type="project" value="InterPro"/>
</dbReference>
<proteinExistence type="predicted"/>
<dbReference type="InterPro" id="IPR002326">
    <property type="entry name" value="Cyt_c1"/>
</dbReference>
<evidence type="ECO:0000313" key="12">
    <source>
        <dbReference type="EMBL" id="QQG35833.1"/>
    </source>
</evidence>
<comment type="subcellular location">
    <subcellularLocation>
        <location evidence="1">Membrane</location>
    </subcellularLocation>
</comment>
<evidence type="ECO:0000313" key="13">
    <source>
        <dbReference type="Proteomes" id="UP000595362"/>
    </source>
</evidence>
<keyword evidence="3 9" id="KW-0812">Transmembrane</keyword>
<dbReference type="AlphaFoldDB" id="A0A7T5R1J4"/>
<evidence type="ECO:0000256" key="5">
    <source>
        <dbReference type="ARBA" id="ARBA00022989"/>
    </source>
</evidence>
<feature type="binding site" description="covalent" evidence="8">
    <location>
        <position position="64"/>
    </location>
    <ligand>
        <name>heme c</name>
        <dbReference type="ChEBI" id="CHEBI:61717"/>
    </ligand>
</feature>
<dbReference type="EMBL" id="CP066681">
    <property type="protein sequence ID" value="QQG35833.1"/>
    <property type="molecule type" value="Genomic_DNA"/>
</dbReference>
<dbReference type="GO" id="GO:0009055">
    <property type="term" value="F:electron transfer activity"/>
    <property type="evidence" value="ECO:0007669"/>
    <property type="project" value="InterPro"/>
</dbReference>
<sequence>MMSIKKLALVTCVALSALSPASARAAEGGALPHLSWSFEGVNGTYDRASLQRGFKVYREVCGACHSMDKVYYRDLEALGYDEDQIKAVAAEYTFIDGPNDEGEMYERPGRPSDPFKAPYASREQSMYANNGAYPPDMSLLAKARHGGANYIYGILTGYGHAPEGHEVPEGKYWNTMMPGHIIAMAPPLQDGQVSYDDNASQTVDQYAKDVATFLTWASEPHMEDRKRVGITAFLFLLVFTGVMYTVKKKLWAKIH</sequence>
<dbReference type="Proteomes" id="UP000595362">
    <property type="component" value="Chromosome"/>
</dbReference>